<feature type="signal peptide" evidence="1">
    <location>
        <begin position="1"/>
        <end position="25"/>
    </location>
</feature>
<keyword evidence="1" id="KW-0732">Signal</keyword>
<proteinExistence type="predicted"/>
<dbReference type="AlphaFoldDB" id="I2Q5F0"/>
<dbReference type="Gene3D" id="2.60.120.600">
    <property type="entry name" value="Domain of unknown function DUF1214, C-terminal domain"/>
    <property type="match status" value="1"/>
</dbReference>
<dbReference type="InterPro" id="IPR037049">
    <property type="entry name" value="DUF1214_C_sf"/>
</dbReference>
<organism evidence="4">
    <name type="scientific">Desulfovibrio sp. U5L</name>
    <dbReference type="NCBI Taxonomy" id="596152"/>
    <lineage>
        <taxon>Bacteria</taxon>
        <taxon>Pseudomonadati</taxon>
        <taxon>Thermodesulfobacteriota</taxon>
        <taxon>Desulfovibrionia</taxon>
        <taxon>Desulfovibrionales</taxon>
        <taxon>Desulfovibrionaceae</taxon>
        <taxon>Desulfovibrio</taxon>
    </lineage>
</organism>
<dbReference type="EMBL" id="JH600068">
    <property type="protein sequence ID" value="EIG55006.1"/>
    <property type="molecule type" value="Genomic_DNA"/>
</dbReference>
<dbReference type="OrthoDB" id="272779at2"/>
<dbReference type="InterPro" id="IPR037050">
    <property type="entry name" value="DUF1254_sf"/>
</dbReference>
<gene>
    <name evidence="4" type="ORF">DesU5LDRAFT_3377</name>
</gene>
<dbReference type="PANTHER" id="PTHR36509">
    <property type="entry name" value="BLL3101 PROTEIN"/>
    <property type="match status" value="1"/>
</dbReference>
<evidence type="ECO:0000313" key="4">
    <source>
        <dbReference type="EMBL" id="EIG55006.1"/>
    </source>
</evidence>
<dbReference type="eggNOG" id="COG5361">
    <property type="taxonomic scope" value="Bacteria"/>
</dbReference>
<dbReference type="Pfam" id="PF06863">
    <property type="entry name" value="DUF1254"/>
    <property type="match status" value="1"/>
</dbReference>
<reference evidence="4" key="1">
    <citation type="submission" date="2011-11" db="EMBL/GenBank/DDBJ databases">
        <title>Improved High-Quality Draft sequence of Desulfovibrio sp. U5L.</title>
        <authorList>
            <consortium name="US DOE Joint Genome Institute"/>
            <person name="Lucas S."/>
            <person name="Han J."/>
            <person name="Lapidus A."/>
            <person name="Cheng J.-F."/>
            <person name="Goodwin L."/>
            <person name="Pitluck S."/>
            <person name="Peters L."/>
            <person name="Ovchinnikova G."/>
            <person name="Held B."/>
            <person name="Detter J.C."/>
            <person name="Han C."/>
            <person name="Tapia R."/>
            <person name="Land M."/>
            <person name="Hauser L."/>
            <person name="Kyrpides N."/>
            <person name="Ivanova N."/>
            <person name="Pagani I."/>
            <person name="Gabster J."/>
            <person name="Walker C."/>
            <person name="Stolyar S."/>
            <person name="Stahl D."/>
            <person name="Arkin A."/>
            <person name="Dehal P."/>
            <person name="Hazen T."/>
            <person name="Woyke T."/>
        </authorList>
    </citation>
    <scope>NUCLEOTIDE SEQUENCE [LARGE SCALE GENOMIC DNA]</scope>
    <source>
        <strain evidence="4">U5L</strain>
    </source>
</reference>
<evidence type="ECO:0000259" key="2">
    <source>
        <dbReference type="Pfam" id="PF06742"/>
    </source>
</evidence>
<feature type="domain" description="DUF1254" evidence="3">
    <location>
        <begin position="116"/>
        <end position="235"/>
    </location>
</feature>
<dbReference type="InterPro" id="IPR010679">
    <property type="entry name" value="DUF1254"/>
</dbReference>
<evidence type="ECO:0000256" key="1">
    <source>
        <dbReference type="SAM" id="SignalP"/>
    </source>
</evidence>
<feature type="domain" description="DUF1214" evidence="2">
    <location>
        <begin position="386"/>
        <end position="492"/>
    </location>
</feature>
<dbReference type="Gene3D" id="2.60.40.1610">
    <property type="entry name" value="Domain of unknown function DUF1254"/>
    <property type="match status" value="1"/>
</dbReference>
<protein>
    <recommendedName>
        <fullName evidence="5">DUF1254 domain-containing protein</fullName>
    </recommendedName>
</protein>
<dbReference type="STRING" id="596152.DesU5LDRAFT_3377"/>
<name>I2Q5F0_9BACT</name>
<sequence>MAIKANVLCLIAVTLLVGVAGPCLGQRAAGQGAPYKMSTPMPPGVATPDTMETSLGTLRFADGFPDKATVEKVYDNLDFQRAVQAYLLAIPAVSQAANRNAIRELGPVNATVPIFEQLMDSRSIFLTANDNTVYSWTWVDLRNGPLVVEVPPKVLGAVNDMWFRWVIDVGITGPDHGAGGKYLLLPPDYSGNVPPGYIVVRPPTFSNWIPWRSFLVDGDPGPGVEQVKRHTRVYPLGQESRMPQMQFVDLSGKYFNTVAPADDAFWGLLNQVVQEEPSQSLDPVTLGYFAAIGIEKGKPFAPDGRMQKILTDAAAVGNATARAIAFKMRQKADYYYENSAWRLPFLGGYKFETQPGVLNLDGAIMFYFAATGVTPAMEEKMVGRGSQYAWAVEGADGKPLDGGRSYTLHLPPGIPVKDFWSVIVYSNQTRSMLQTDQQFPSVGSQTKGLLVNADGSVDVSFGPKAPAGKEQNWVQTVPGKGWNVILRLYGPLEPWFDKTWRPGEIEPQP</sequence>
<dbReference type="InterPro" id="IPR010621">
    <property type="entry name" value="DUF1214"/>
</dbReference>
<dbReference type="Gene3D" id="1.10.3360.10">
    <property type="entry name" value="VPA0735-like domain"/>
    <property type="match status" value="1"/>
</dbReference>
<evidence type="ECO:0008006" key="5">
    <source>
        <dbReference type="Google" id="ProtNLM"/>
    </source>
</evidence>
<dbReference type="SUPFAM" id="SSF160935">
    <property type="entry name" value="VPA0735-like"/>
    <property type="match status" value="1"/>
</dbReference>
<accession>I2Q5F0</accession>
<dbReference type="PANTHER" id="PTHR36509:SF3">
    <property type="entry name" value="SIGNAL PEPTIDE PROTEIN"/>
    <property type="match status" value="1"/>
</dbReference>
<feature type="chain" id="PRO_5003662756" description="DUF1254 domain-containing protein" evidence="1">
    <location>
        <begin position="26"/>
        <end position="509"/>
    </location>
</feature>
<dbReference type="HOGENOM" id="CLU_027269_2_0_7"/>
<evidence type="ECO:0000259" key="3">
    <source>
        <dbReference type="Pfam" id="PF06863"/>
    </source>
</evidence>
<dbReference type="Pfam" id="PF06742">
    <property type="entry name" value="DUF1214"/>
    <property type="match status" value="1"/>
</dbReference>